<name>A0A9D9D8T6_9BACL</name>
<feature type="coiled-coil region" evidence="1">
    <location>
        <begin position="134"/>
        <end position="161"/>
    </location>
</feature>
<evidence type="ECO:0000313" key="3">
    <source>
        <dbReference type="Proteomes" id="UP000823629"/>
    </source>
</evidence>
<keyword evidence="1" id="KW-0175">Coiled coil</keyword>
<protein>
    <submittedName>
        <fullName evidence="2">Uncharacterized protein</fullName>
    </submittedName>
</protein>
<evidence type="ECO:0000313" key="2">
    <source>
        <dbReference type="EMBL" id="MBO8414119.1"/>
    </source>
</evidence>
<accession>A0A9D9D8T6</accession>
<sequence length="178" mass="21326">MTNRKNKRIYTTDIWEQWKKDGKLEEVLAFIADCSKKLVTQREMCKYLKIEEHTFTNLKHKYPQIQEAMDKSRYELKKDLASAMYKKAIGYETIDEDQLIEEKDGKQKKKVHRIKKQVGPDFKAIVYLLTKKFGKEYSERYEDLRLAEKKLEAQKEEWNSVESITEEYDDSDEEYSGD</sequence>
<reference evidence="2" key="1">
    <citation type="submission" date="2020-10" db="EMBL/GenBank/DDBJ databases">
        <authorList>
            <person name="Gilroy R."/>
        </authorList>
    </citation>
    <scope>NUCLEOTIDE SEQUENCE</scope>
    <source>
        <strain evidence="2">1748</strain>
    </source>
</reference>
<evidence type="ECO:0000256" key="1">
    <source>
        <dbReference type="SAM" id="Coils"/>
    </source>
</evidence>
<dbReference type="Proteomes" id="UP000823629">
    <property type="component" value="Unassembled WGS sequence"/>
</dbReference>
<reference evidence="2" key="2">
    <citation type="journal article" date="2021" name="PeerJ">
        <title>Extensive microbial diversity within the chicken gut microbiome revealed by metagenomics and culture.</title>
        <authorList>
            <person name="Gilroy R."/>
            <person name="Ravi A."/>
            <person name="Getino M."/>
            <person name="Pursley I."/>
            <person name="Horton D.L."/>
            <person name="Alikhan N.F."/>
            <person name="Baker D."/>
            <person name="Gharbi K."/>
            <person name="Hall N."/>
            <person name="Watson M."/>
            <person name="Adriaenssens E.M."/>
            <person name="Foster-Nyarko E."/>
            <person name="Jarju S."/>
            <person name="Secka A."/>
            <person name="Antonio M."/>
            <person name="Oren A."/>
            <person name="Chaudhuri R.R."/>
            <person name="La Ragione R."/>
            <person name="Hildebrand F."/>
            <person name="Pallen M.J."/>
        </authorList>
    </citation>
    <scope>NUCLEOTIDE SEQUENCE</scope>
    <source>
        <strain evidence="2">1748</strain>
    </source>
</reference>
<organism evidence="2 3">
    <name type="scientific">Candidatus Scatoplasma merdavium</name>
    <dbReference type="NCBI Taxonomy" id="2840932"/>
    <lineage>
        <taxon>Bacteria</taxon>
        <taxon>Bacillati</taxon>
        <taxon>Bacillota</taxon>
        <taxon>Bacilli</taxon>
        <taxon>Bacillales</taxon>
        <taxon>Candidatus Scatoplasma</taxon>
    </lineage>
</organism>
<dbReference type="AlphaFoldDB" id="A0A9D9D8T6"/>
<comment type="caution">
    <text evidence="2">The sequence shown here is derived from an EMBL/GenBank/DDBJ whole genome shotgun (WGS) entry which is preliminary data.</text>
</comment>
<gene>
    <name evidence="2" type="ORF">IAC78_01380</name>
</gene>
<proteinExistence type="predicted"/>
<dbReference type="EMBL" id="JADING010000041">
    <property type="protein sequence ID" value="MBO8414119.1"/>
    <property type="molecule type" value="Genomic_DNA"/>
</dbReference>